<evidence type="ECO:0000256" key="4">
    <source>
        <dbReference type="ARBA" id="ARBA00008954"/>
    </source>
</evidence>
<comment type="catalytic activity">
    <reaction evidence="10 12">
        <text>L-2,4-diaminobutanoate + 2-oxoglutarate = L-aspartate 4-semialdehyde + L-glutamate</text>
        <dbReference type="Rhea" id="RHEA:11160"/>
        <dbReference type="ChEBI" id="CHEBI:16810"/>
        <dbReference type="ChEBI" id="CHEBI:29985"/>
        <dbReference type="ChEBI" id="CHEBI:58761"/>
        <dbReference type="ChEBI" id="CHEBI:537519"/>
        <dbReference type="EC" id="2.6.1.76"/>
    </reaction>
</comment>
<keyword evidence="8 12" id="KW-0808">Transferase</keyword>
<organism evidence="13 14">
    <name type="scientific">Citricoccus alkalitolerans</name>
    <dbReference type="NCBI Taxonomy" id="246603"/>
    <lineage>
        <taxon>Bacteria</taxon>
        <taxon>Bacillati</taxon>
        <taxon>Actinomycetota</taxon>
        <taxon>Actinomycetes</taxon>
        <taxon>Micrococcales</taxon>
        <taxon>Micrococcaceae</taxon>
        <taxon>Citricoccus</taxon>
    </lineage>
</organism>
<evidence type="ECO:0000313" key="14">
    <source>
        <dbReference type="Proteomes" id="UP001595965"/>
    </source>
</evidence>
<comment type="pathway">
    <text evidence="3 12">Amine and polyamine biosynthesis; ectoine biosynthesis; L-ectoine from L-aspartate 4-semialdehyde: step 1/3.</text>
</comment>
<evidence type="ECO:0000256" key="10">
    <source>
        <dbReference type="ARBA" id="ARBA00049111"/>
    </source>
</evidence>
<dbReference type="CDD" id="cd00610">
    <property type="entry name" value="OAT_like"/>
    <property type="match status" value="1"/>
</dbReference>
<accession>A0ABV8XYC7</accession>
<dbReference type="RefSeq" id="WP_344228093.1">
    <property type="nucleotide sequence ID" value="NZ_BAAALH010000002.1"/>
</dbReference>
<dbReference type="PANTHER" id="PTHR43552:SF2">
    <property type="entry name" value="DIAMINOBUTYRATE--2-OXOGLUTARATE TRANSAMINASE"/>
    <property type="match status" value="1"/>
</dbReference>
<comment type="similarity">
    <text evidence="4 11">Belongs to the class-III pyridoxal-phosphate-dependent aminotransferase family.</text>
</comment>
<protein>
    <recommendedName>
        <fullName evidence="6 12">Diaminobutyrate--2-oxoglutarate transaminase</fullName>
        <ecNumber evidence="5 12">2.6.1.76</ecNumber>
    </recommendedName>
    <alternativeName>
        <fullName evidence="12">DABA aminotransferase</fullName>
    </alternativeName>
</protein>
<dbReference type="NCBIfam" id="TIGR00709">
    <property type="entry name" value="dat"/>
    <property type="match status" value="1"/>
</dbReference>
<dbReference type="InterPro" id="IPR012773">
    <property type="entry name" value="Ectoine_EctB"/>
</dbReference>
<evidence type="ECO:0000256" key="11">
    <source>
        <dbReference type="RuleBase" id="RU003560"/>
    </source>
</evidence>
<dbReference type="NCBIfam" id="NF006733">
    <property type="entry name" value="PRK09264.1"/>
    <property type="match status" value="1"/>
</dbReference>
<sequence length="433" mass="46145">MDTTVFSTVESEVRTYSRGWPTVFAQAKGAVQTSEDGTEYLDFFSGAGALNYGHNHPKLQAALVDYISSDAPVHSLDMMTPAKRDFLQTFNDLILQPRGLDYKVMFPGPTGTNTVEAALKLARKVTGRQHILSFTNAFHGMTLGALSVTGNSMKRRGAGIPLTNSSKIPYDDYLGGVTTDFLWLERVLEDSGSGVDKPAAIIVETVQGEGGVRAARAEWLKGLSELCAKHEILLIVDDVQAGCGRTGTFFSFEEVGFTPDIVCVSKSISGYGLPMALTLFRPELDVWSPGEHNGTFRGNNPAFITATATLKEFWADDSFQKGQLAEAIATVHGALEQIAGSMEGATVRGRGLLAGLHFEDIEVAGKVAAESFRNGLLVETSGPDDEVLKLMPALTTPKAELERGMGIIAAAVAEVTGTDIAYRAGNGDLAGAA</sequence>
<comment type="function">
    <text evidence="2 12">Catalyzes reversively the conversion of L-aspartate beta-semialdehyde (ASA) to L-2,4-diaminobutyrate (DABA) by transamination with L-glutamate.</text>
</comment>
<comment type="cofactor">
    <cofactor evidence="1 12">
        <name>pyridoxal 5'-phosphate</name>
        <dbReference type="ChEBI" id="CHEBI:597326"/>
    </cofactor>
</comment>
<dbReference type="InterPro" id="IPR049704">
    <property type="entry name" value="Aminotrans_3_PPA_site"/>
</dbReference>
<dbReference type="InterPro" id="IPR005814">
    <property type="entry name" value="Aminotrans_3"/>
</dbReference>
<dbReference type="Proteomes" id="UP001595965">
    <property type="component" value="Unassembled WGS sequence"/>
</dbReference>
<dbReference type="SUPFAM" id="SSF53383">
    <property type="entry name" value="PLP-dependent transferases"/>
    <property type="match status" value="1"/>
</dbReference>
<dbReference type="InterPro" id="IPR015424">
    <property type="entry name" value="PyrdxlP-dep_Trfase"/>
</dbReference>
<keyword evidence="9 11" id="KW-0663">Pyridoxal phosphate</keyword>
<dbReference type="InterPro" id="IPR015422">
    <property type="entry name" value="PyrdxlP-dep_Trfase_small"/>
</dbReference>
<dbReference type="Gene3D" id="3.90.1150.10">
    <property type="entry name" value="Aspartate Aminotransferase, domain 1"/>
    <property type="match status" value="1"/>
</dbReference>
<dbReference type="GO" id="GO:0045303">
    <property type="term" value="F:diaminobutyrate-2-oxoglutarate transaminase activity"/>
    <property type="evidence" value="ECO:0007669"/>
    <property type="project" value="UniProtKB-EC"/>
</dbReference>
<evidence type="ECO:0000256" key="7">
    <source>
        <dbReference type="ARBA" id="ARBA00022576"/>
    </source>
</evidence>
<evidence type="ECO:0000256" key="5">
    <source>
        <dbReference type="ARBA" id="ARBA00013155"/>
    </source>
</evidence>
<proteinExistence type="inferred from homology"/>
<keyword evidence="14" id="KW-1185">Reference proteome</keyword>
<comment type="caution">
    <text evidence="13">The sequence shown here is derived from an EMBL/GenBank/DDBJ whole genome shotgun (WGS) entry which is preliminary data.</text>
</comment>
<evidence type="ECO:0000256" key="3">
    <source>
        <dbReference type="ARBA" id="ARBA00004946"/>
    </source>
</evidence>
<dbReference type="InterPro" id="IPR004637">
    <property type="entry name" value="Dat"/>
</dbReference>
<dbReference type="Gene3D" id="3.40.640.10">
    <property type="entry name" value="Type I PLP-dependent aspartate aminotransferase-like (Major domain)"/>
    <property type="match status" value="1"/>
</dbReference>
<evidence type="ECO:0000313" key="13">
    <source>
        <dbReference type="EMBL" id="MFC4429602.1"/>
    </source>
</evidence>
<dbReference type="PROSITE" id="PS00600">
    <property type="entry name" value="AA_TRANSFER_CLASS_3"/>
    <property type="match status" value="1"/>
</dbReference>
<evidence type="ECO:0000256" key="8">
    <source>
        <dbReference type="ARBA" id="ARBA00022679"/>
    </source>
</evidence>
<evidence type="ECO:0000256" key="6">
    <source>
        <dbReference type="ARBA" id="ARBA00014798"/>
    </source>
</evidence>
<dbReference type="EMBL" id="JBHSEN010000001">
    <property type="protein sequence ID" value="MFC4429602.1"/>
    <property type="molecule type" value="Genomic_DNA"/>
</dbReference>
<gene>
    <name evidence="13" type="primary">ectB</name>
    <name evidence="13" type="ORF">ACFO0K_07900</name>
</gene>
<dbReference type="PIRSF" id="PIRSF000521">
    <property type="entry name" value="Transaminase_4ab_Lys_Orn"/>
    <property type="match status" value="1"/>
</dbReference>
<reference evidence="14" key="1">
    <citation type="journal article" date="2019" name="Int. J. Syst. Evol. Microbiol.">
        <title>The Global Catalogue of Microorganisms (GCM) 10K type strain sequencing project: providing services to taxonomists for standard genome sequencing and annotation.</title>
        <authorList>
            <consortium name="The Broad Institute Genomics Platform"/>
            <consortium name="The Broad Institute Genome Sequencing Center for Infectious Disease"/>
            <person name="Wu L."/>
            <person name="Ma J."/>
        </authorList>
    </citation>
    <scope>NUCLEOTIDE SEQUENCE [LARGE SCALE GENOMIC DNA]</scope>
    <source>
        <strain evidence="14">CGMCC 1.12125</strain>
    </source>
</reference>
<dbReference type="NCBIfam" id="TIGR02407">
    <property type="entry name" value="ectoine_ectB"/>
    <property type="match status" value="1"/>
</dbReference>
<keyword evidence="7 12" id="KW-0032">Aminotransferase</keyword>
<dbReference type="Pfam" id="PF00202">
    <property type="entry name" value="Aminotran_3"/>
    <property type="match status" value="1"/>
</dbReference>
<dbReference type="EC" id="2.6.1.76" evidence="5 12"/>
<evidence type="ECO:0000256" key="2">
    <source>
        <dbReference type="ARBA" id="ARBA00002189"/>
    </source>
</evidence>
<name>A0ABV8XYC7_9MICC</name>
<evidence type="ECO:0000256" key="9">
    <source>
        <dbReference type="ARBA" id="ARBA00022898"/>
    </source>
</evidence>
<evidence type="ECO:0000256" key="12">
    <source>
        <dbReference type="RuleBase" id="RU365034"/>
    </source>
</evidence>
<dbReference type="PANTHER" id="PTHR43552">
    <property type="entry name" value="DIAMINOBUTYRATE--2-OXOGLUTARATE AMINOTRANSFERASE"/>
    <property type="match status" value="1"/>
</dbReference>
<dbReference type="InterPro" id="IPR015421">
    <property type="entry name" value="PyrdxlP-dep_Trfase_major"/>
</dbReference>
<evidence type="ECO:0000256" key="1">
    <source>
        <dbReference type="ARBA" id="ARBA00001933"/>
    </source>
</evidence>